<reference evidence="11" key="12">
    <citation type="journal article" date="2022" name="Front. Immunol.">
        <title>The effect and underlying mechanism of yeast beta-glucan on antiviral resistance of zebrafish against spring viremia of carp virus infection.</title>
        <authorList>
            <person name="Liang H."/>
            <person name="Li Y."/>
            <person name="Li M."/>
            <person name="Zhou W."/>
            <person name="Chen J."/>
            <person name="Zhang Z."/>
            <person name="Yang Y."/>
            <person name="Ran C."/>
            <person name="Zhou Z."/>
        </authorList>
    </citation>
    <scope>NUCLEOTIDE SEQUENCE</scope>
</reference>
<organism evidence="8">
    <name type="scientific">Danio rerio</name>
    <name type="common">Zebrafish</name>
    <name type="synonym">Brachydanio rerio</name>
    <dbReference type="NCBI Taxonomy" id="7955"/>
    <lineage>
        <taxon>Eukaryota</taxon>
        <taxon>Metazoa</taxon>
        <taxon>Chordata</taxon>
        <taxon>Craniata</taxon>
        <taxon>Vertebrata</taxon>
        <taxon>Euteleostomi</taxon>
        <taxon>Actinopterygii</taxon>
        <taxon>Neopterygii</taxon>
        <taxon>Teleostei</taxon>
        <taxon>Ostariophysi</taxon>
        <taxon>Cypriniformes</taxon>
        <taxon>Danionidae</taxon>
        <taxon>Danioninae</taxon>
        <taxon>Danio</taxon>
    </lineage>
</organism>
<dbReference type="SMART" id="SM00076">
    <property type="entry name" value="IFabd"/>
    <property type="match status" value="1"/>
</dbReference>
<dbReference type="GO" id="GO:0006959">
    <property type="term" value="P:humoral immune response"/>
    <property type="evidence" value="ECO:0000318"/>
    <property type="project" value="GO_Central"/>
</dbReference>
<reference evidence="13" key="6">
    <citation type="journal article" date="2011" name="J. Virol.">
        <title>Crystal structure of Zebrafish interferons I and II reveals conservation of type I interferon structure in vertebrates.</title>
        <authorList>
            <person name="Hamming O.J."/>
            <person name="Lutfalla G."/>
            <person name="Levraud J.P."/>
            <person name="Hartmann R."/>
        </authorList>
    </citation>
    <scope>X-RAY CRYSTALLOGRAPHY (1.49 ANGSTROMS) OF 22-181</scope>
    <scope>DISULFIDE BONDS</scope>
</reference>
<feature type="disulfide bond" evidence="13">
    <location>
        <begin position="26"/>
        <end position="121"/>
    </location>
</feature>
<dbReference type="SUPFAM" id="SSF47266">
    <property type="entry name" value="4-helical cytokines"/>
    <property type="match status" value="1"/>
</dbReference>
<dbReference type="AGR" id="ZFIN:ZDB-GENE-071128-1"/>
<dbReference type="EMBL" id="BX005440">
    <property type="status" value="NOT_ANNOTATED_CDS"/>
    <property type="molecule type" value="Genomic_DNA"/>
</dbReference>
<dbReference type="InterPro" id="IPR009079">
    <property type="entry name" value="4_helix_cytokine-like_core"/>
</dbReference>
<keyword evidence="4 6" id="KW-0051">Antiviral defense</keyword>
<keyword evidence="13" id="KW-0002">3D-structure</keyword>
<dbReference type="PDB" id="3PIW">
    <property type="method" value="X-ray"/>
    <property type="resolution" value="1.49 A"/>
    <property type="chains" value="A=22-181"/>
</dbReference>
<reference evidence="8 11" key="2">
    <citation type="journal article" date="2007" name="J. Immunol.">
        <title>Identification of a second group of type I IFNs in fish sheds light on IFN evolution in vertebrates.</title>
        <authorList>
            <person name="Zou J."/>
            <person name="Tafalla C."/>
            <person name="Truckle J."/>
            <person name="Secombes C.J."/>
        </authorList>
    </citation>
    <scope>NUCLEOTIDE SEQUENCE</scope>
</reference>
<evidence type="ECO:0000256" key="4">
    <source>
        <dbReference type="ARBA" id="ARBA00023118"/>
    </source>
</evidence>
<feature type="signal peptide" evidence="7">
    <location>
        <begin position="1"/>
        <end position="21"/>
    </location>
</feature>
<dbReference type="Proteomes" id="UP000000437">
    <property type="component" value="Chromosome 3"/>
</dbReference>
<reference evidence="11" key="10">
    <citation type="journal article" date="2022" name="Cells">
        <title>Recapitulation of Retinal Damage in Zebrafish Larvae Infected with Zika Virus.</title>
        <authorList>
            <person name="Maleski A.L.A."/>
            <person name="Rosa J.G.S."/>
            <person name="Bernardo J.T.G."/>
            <person name="Astray R.M."/>
            <person name="Walker C.I.B."/>
            <person name="Lopes-Ferreira M."/>
            <person name="Lima C."/>
        </authorList>
    </citation>
    <scope>NUCLEOTIDE SEQUENCE</scope>
</reference>
<keyword evidence="7 11" id="KW-0732">Signal</keyword>
<reference evidence="9 10" key="7">
    <citation type="journal article" date="2013" name="Nature">
        <title>The zebrafish reference genome sequence and its relationship to the human genome.</title>
        <authorList>
            <consortium name="Genome Reference Consortium Zebrafish"/>
            <person name="Howe K."/>
            <person name="Clark M.D."/>
            <person name="Torroja C.F."/>
            <person name="Torrance J."/>
            <person name="Berthelot C."/>
            <person name="Muffato M."/>
            <person name="Collins J.E."/>
            <person name="Humphray S."/>
            <person name="McLaren K."/>
            <person name="Matthews L."/>
            <person name="McLaren S."/>
            <person name="Sealy I."/>
            <person name="Caccamo M."/>
            <person name="Churcher C."/>
            <person name="Scott C."/>
            <person name="Barrett J.C."/>
            <person name="Koch R."/>
            <person name="Rauch G.J."/>
            <person name="White S."/>
            <person name="Chow W."/>
            <person name="Kilian B."/>
            <person name="Quintais L.T."/>
            <person name="Guerra-Assuncao J.A."/>
            <person name="Zhou Y."/>
            <person name="Gu Y."/>
            <person name="Yen J."/>
            <person name="Vogel J.H."/>
            <person name="Eyre T."/>
            <person name="Redmond S."/>
            <person name="Banerjee R."/>
            <person name="Chi J."/>
            <person name="Fu B."/>
            <person name="Langley E."/>
            <person name="Maguire S.F."/>
            <person name="Laird G.K."/>
            <person name="Lloyd D."/>
            <person name="Kenyon E."/>
            <person name="Donaldson S."/>
            <person name="Sehra H."/>
            <person name="Almeida-King J."/>
            <person name="Loveland J."/>
            <person name="Trevanion S."/>
            <person name="Jones M."/>
            <person name="Quail M."/>
            <person name="Willey D."/>
            <person name="Hunt A."/>
            <person name="Burton J."/>
            <person name="Sims S."/>
            <person name="McLay K."/>
            <person name="Plumb B."/>
            <person name="Davis J."/>
            <person name="Clee C."/>
            <person name="Oliver K."/>
            <person name="Clark R."/>
            <person name="Riddle C."/>
            <person name="Elliot D."/>
            <person name="Eliott D."/>
            <person name="Threadgold G."/>
            <person name="Harden G."/>
            <person name="Ware D."/>
            <person name="Begum S."/>
            <person name="Mortimore B."/>
            <person name="Mortimer B."/>
            <person name="Kerry G."/>
            <person name="Heath P."/>
            <person name="Phillimore B."/>
            <person name="Tracey A."/>
            <person name="Corby N."/>
            <person name="Dunn M."/>
            <person name="Johnson C."/>
            <person name="Wood J."/>
            <person name="Clark S."/>
            <person name="Pelan S."/>
            <person name="Griffiths G."/>
            <person name="Smith M."/>
            <person name="Glithero R."/>
            <person name="Howden P."/>
            <person name="Barker N."/>
            <person name="Lloyd C."/>
            <person name="Stevens C."/>
            <person name="Harley J."/>
            <person name="Holt K."/>
            <person name="Panagiotidis G."/>
            <person name="Lovell J."/>
            <person name="Beasley H."/>
            <person name="Henderson C."/>
            <person name="Gordon D."/>
            <person name="Auger K."/>
            <person name="Wright D."/>
            <person name="Collins J."/>
            <person name="Raisen C."/>
            <person name="Dyer L."/>
            <person name="Leung K."/>
            <person name="Robertson L."/>
            <person name="Ambridge K."/>
            <person name="Leongamornlert D."/>
            <person name="McGuire S."/>
            <person name="Gilderthorp R."/>
            <person name="Griffiths C."/>
            <person name="Manthravadi D."/>
            <person name="Nichol S."/>
            <person name="Barker G."/>
            <person name="Whitehead S."/>
            <person name="Kay M."/>
            <person name="Brown J."/>
            <person name="Murnane C."/>
            <person name="Gray E."/>
            <person name="Humphries M."/>
            <person name="Sycamore N."/>
            <person name="Barker D."/>
            <person name="Saunders D."/>
            <person name="Wallis J."/>
            <person name="Babbage A."/>
            <person name="Hammond S."/>
            <person name="Mashreghi-Mohammadi M."/>
            <person name="Barr L."/>
            <person name="Martin S."/>
            <person name="Wray P."/>
            <person name="Ellington A."/>
            <person name="Matthews N."/>
            <person name="Ellwood M."/>
            <person name="Woodmansey R."/>
            <person name="Clark G."/>
            <person name="Cooper J."/>
            <person name="Cooper J."/>
            <person name="Tromans A."/>
            <person name="Grafham D."/>
            <person name="Skuce C."/>
            <person name="Pandian R."/>
            <person name="Andrews R."/>
            <person name="Harrison E."/>
            <person name="Kimberley A."/>
            <person name="Garnett J."/>
            <person name="Fosker N."/>
            <person name="Hall R."/>
            <person name="Garner P."/>
            <person name="Kelly D."/>
            <person name="Bird C."/>
            <person name="Palmer S."/>
            <person name="Gehring I."/>
            <person name="Berger A."/>
            <person name="Dooley C.M."/>
            <person name="Ersan-Urun Z."/>
            <person name="Eser C."/>
            <person name="Geiger H."/>
            <person name="Geisler M."/>
            <person name="Karotki L."/>
            <person name="Kirn A."/>
            <person name="Konantz J."/>
            <person name="Konantz M."/>
            <person name="Oberlander M."/>
            <person name="Rudolph-Geiger S."/>
            <person name="Teucke M."/>
            <person name="Lanz C."/>
            <person name="Raddatz G."/>
            <person name="Osoegawa K."/>
            <person name="Zhu B."/>
            <person name="Rapp A."/>
            <person name="Widaa S."/>
            <person name="Langford C."/>
            <person name="Yang F."/>
            <person name="Schuster S.C."/>
            <person name="Carter N.P."/>
            <person name="Harrow J."/>
            <person name="Ning Z."/>
            <person name="Herrero J."/>
            <person name="Searle S.M."/>
            <person name="Enright A."/>
            <person name="Geisler R."/>
            <person name="Plasterk R.H."/>
            <person name="Lee C."/>
            <person name="Westerfield M."/>
            <person name="de Jong P.J."/>
            <person name="Zon L.I."/>
            <person name="Postlethwait J.H."/>
            <person name="Nusslein-Volhard C."/>
            <person name="Hubbard T.J."/>
            <person name="Roest Crollius H."/>
            <person name="Rogers J."/>
            <person name="Stemple D.L."/>
        </authorList>
    </citation>
    <scope>NUCLEOTIDE SEQUENCE [LARGE SCALE GENOMIC DNA]</scope>
    <source>
        <strain evidence="9">Tuebingen</strain>
    </source>
</reference>
<accession>A0A8M1NFI0</accession>
<dbReference type="GO" id="GO:0043330">
    <property type="term" value="P:response to exogenous dsRNA"/>
    <property type="evidence" value="ECO:0000318"/>
    <property type="project" value="GO_Central"/>
</dbReference>
<evidence type="ECO:0000256" key="2">
    <source>
        <dbReference type="ARBA" id="ARBA00022514"/>
    </source>
</evidence>
<reference evidence="11" key="13">
    <citation type="journal article" date="2022" name="Immunohorizons">
        <title>Essential Role of RIG-I in Hematopoietic Precursor Emergence in Primitive Hematopoiesis during Zebrafish Development.</title>
        <authorList>
            <person name="Wang Y.Y."/>
            <person name="Nie L."/>
            <person name="Xu X.X."/>
            <person name="Shao T."/>
            <person name="Fan D.D."/>
            <person name="Lin A.F."/>
            <person name="Xiang L.X."/>
            <person name="Shao J.Z."/>
        </authorList>
    </citation>
    <scope>NUCLEOTIDE SEQUENCE</scope>
</reference>
<keyword evidence="3" id="KW-0964">Secreted</keyword>
<reference evidence="11" key="1">
    <citation type="journal article" date="2007" name="Genome Biol.">
        <title>Conservation and divergence of gene families encoding components of innate immune response systems in zebrafish.</title>
        <authorList>
            <person name="Stein C."/>
            <person name="Caccamo M."/>
            <person name="Laird G."/>
            <person name="Leptin M."/>
        </authorList>
    </citation>
    <scope>NUCLEOTIDE SEQUENCE</scope>
</reference>
<reference evidence="11" key="11">
    <citation type="journal article" date="2022" name="Front. Cell. Infect. Microbiol.">
        <title>Exploring Zebrafish Larvae as a COVID-19 Model: Probable Abortive SARS-CoV-2 Replication in the Swim Bladder.</title>
        <authorList>
            <person name="Laghi V."/>
            <person name="Rezelj V."/>
            <person name="Boucontet L."/>
            <person name="Fretaud M."/>
            <person name="Da Costa B."/>
            <person name="Boudinot P."/>
            <person name="Salinas I."/>
            <person name="Lutfalla G."/>
            <person name="Vignuzzi M."/>
            <person name="Levraud J.P."/>
        </authorList>
    </citation>
    <scope>NUCLEOTIDE SEQUENCE</scope>
</reference>
<dbReference type="PANTHER" id="PTHR11691">
    <property type="entry name" value="TYPE I INTERFERON"/>
    <property type="match status" value="1"/>
</dbReference>
<feature type="disulfide bond" evidence="13">
    <location>
        <begin position="51"/>
        <end position="160"/>
    </location>
</feature>
<dbReference type="Gene3D" id="1.20.1250.10">
    <property type="match status" value="1"/>
</dbReference>
<reference evidence="11" key="9">
    <citation type="journal article" date="2022" name="Cell Biosci.">
        <title>Both prokaryotes and eukaryotes produce an immune response against plasmids with 5'-GTTTGTT-3'.</title>
        <authorList>
            <person name="Li N."/>
            <person name="Jiang D."/>
            <person name="He L."/>
            <person name="Yue Y."/>
            <person name="Zhang Q."/>
            <person name="Wang S."/>
            <person name="Zhang Y."/>
            <person name="Wei Y."/>
            <person name="Zhao Q."/>
        </authorList>
    </citation>
    <scope>NUCLEOTIDE SEQUENCE</scope>
</reference>
<evidence type="ECO:0000313" key="9">
    <source>
        <dbReference type="Ensembl" id="ENSDARP00000058506"/>
    </source>
</evidence>
<reference evidence="11" key="14">
    <citation type="submission" date="2025-04" db="UniProtKB">
        <authorList>
            <consortium name="RefSeq"/>
        </authorList>
    </citation>
    <scope>IDENTIFICATION</scope>
</reference>
<reference evidence="11" key="4">
    <citation type="journal article" date="2009" name="J. Immunol.">
        <title>New insights into the evolution of IFNs: zebrafish group II IFNs induce a rapid and transient expression of IFN-dependent genes and display powerful antiviral activities.</title>
        <authorList>
            <person name="Lopez-Munoz A."/>
            <person name="Roca F.J."/>
            <person name="Meseguer J."/>
            <person name="Mulero V."/>
        </authorList>
    </citation>
    <scope>NUCLEOTIDE SEQUENCE</scope>
</reference>
<dbReference type="EMBL" id="BN001102">
    <property type="protein sequence ID" value="CAM33456.1"/>
    <property type="molecule type" value="Genomic_DNA"/>
</dbReference>
<dbReference type="Ensembl" id="ENSDART00000058507.7">
    <property type="protein sequence ID" value="ENSDARP00000058506.6"/>
    <property type="gene ID" value="ENSDARG00000069012.6"/>
</dbReference>
<dbReference type="GO" id="GO:0002250">
    <property type="term" value="P:adaptive immune response"/>
    <property type="evidence" value="ECO:0000318"/>
    <property type="project" value="GO_Central"/>
</dbReference>
<gene>
    <name evidence="9 11 12" type="primary">ifnphi2</name>
    <name evidence="8 11" type="synonym">ifn2</name>
</gene>
<dbReference type="PRINTS" id="PR00266">
    <property type="entry name" value="INTERFERONAB"/>
</dbReference>
<dbReference type="GeneID" id="100126802"/>
<accession>A8E6E2</accession>
<evidence type="ECO:0000256" key="3">
    <source>
        <dbReference type="ARBA" id="ARBA00022525"/>
    </source>
</evidence>
<dbReference type="GO" id="GO:0002286">
    <property type="term" value="P:T cell activation involved in immune response"/>
    <property type="evidence" value="ECO:0000318"/>
    <property type="project" value="GO_Central"/>
</dbReference>
<evidence type="ECO:0007829" key="13">
    <source>
        <dbReference type="PDB" id="3PIW"/>
    </source>
</evidence>
<dbReference type="GO" id="GO:0005615">
    <property type="term" value="C:extracellular space"/>
    <property type="evidence" value="ECO:0007669"/>
    <property type="project" value="UniProtKB-KW"/>
</dbReference>
<dbReference type="CTD" id="100126802"/>
<reference evidence="11" key="3">
    <citation type="journal article" date="2008" name="J. Immunol.">
        <title>Evolution of the inflammatory response in vertebrates: fish TNF-alpha is a powerful activator of endothelial cells but hardly activates phagocytes.</title>
        <authorList>
            <person name="Roca F.J."/>
            <person name="Mulero I."/>
            <person name="Lopez-Munoz A."/>
            <person name="Sepulcre M.P."/>
            <person name="Renshaw S.A."/>
            <person name="Meseguer J."/>
            <person name="Mulero V."/>
        </authorList>
    </citation>
    <scope>NUCLEOTIDE SEQUENCE</scope>
</reference>
<protein>
    <submittedName>
        <fullName evidence="9 11">Interferon phi 2</fullName>
    </submittedName>
    <submittedName>
        <fullName evidence="8">Type I interferon 2</fullName>
    </submittedName>
</protein>
<reference evidence="11" key="5">
    <citation type="journal article" date="2009" name="J. Immunol.">
        <title>The two groups of zebrafish virus-induced interferons signal via distinct receptors with specific and shared chains.</title>
        <authorList>
            <person name="Aggad D."/>
            <person name="Mazel M."/>
            <person name="Boudinot P."/>
            <person name="Mogensen K.E."/>
            <person name="Hamming O.J."/>
            <person name="Hartmann R."/>
            <person name="Kotenko S."/>
            <person name="Herbomel P."/>
            <person name="Lutfalla G."/>
            <person name="Levraud J.P."/>
        </authorList>
    </citation>
    <scope>NUCLEOTIDE SEQUENCE</scope>
</reference>
<sequence length="181" mass="21145">MEFWQFVAFLCPALFFAHITSKPTNCFMRRKHVKTAYSLLESMGGLFPRECLKENVRITFPKYALQSNNSNQKTGVAKAVYKIMDHIDFLFANDSYPEAWNKRKVDNFQNIVYRLTKENQCIMRMRAQGTVDDFPARDDALKSYFNKLATLLRNKDNSFCAWEVVRHELLGVLSDIIQPKL</sequence>
<keyword evidence="10" id="KW-1185">Reference proteome</keyword>
<proteinExistence type="evidence at protein level"/>
<dbReference type="SMR" id="A8E6E2"/>
<dbReference type="eggNOG" id="ENOG502SQAC">
    <property type="taxonomic scope" value="Eukaryota"/>
</dbReference>
<evidence type="ECO:0000256" key="5">
    <source>
        <dbReference type="ARBA" id="ARBA00023157"/>
    </source>
</evidence>
<dbReference type="GO" id="GO:0060337">
    <property type="term" value="P:type I interferon-mediated signaling pathway"/>
    <property type="evidence" value="ECO:0000318"/>
    <property type="project" value="GO_Central"/>
</dbReference>
<dbReference type="OrthoDB" id="8922121at2759"/>
<dbReference type="RefSeq" id="NP_001104552.1">
    <property type="nucleotide sequence ID" value="NM_001111082.1"/>
</dbReference>
<dbReference type="GO" id="GO:0051607">
    <property type="term" value="P:defense response to virus"/>
    <property type="evidence" value="ECO:0000314"/>
    <property type="project" value="ZFIN"/>
</dbReference>
<dbReference type="PANTHER" id="PTHR11691:SF62">
    <property type="entry name" value="INTERFERON PHI 2-RELATED"/>
    <property type="match status" value="1"/>
</dbReference>
<keyword evidence="5" id="KW-1015">Disulfide bond</keyword>
<evidence type="ECO:0000256" key="7">
    <source>
        <dbReference type="SAM" id="SignalP"/>
    </source>
</evidence>
<dbReference type="GO" id="GO:0002323">
    <property type="term" value="P:natural killer cell activation involved in immune response"/>
    <property type="evidence" value="ECO:0000318"/>
    <property type="project" value="GO_Central"/>
</dbReference>
<name>A8E6E2_DANRE</name>
<dbReference type="STRING" id="7955.ENSDARP00000058506"/>
<evidence type="ECO:0000256" key="6">
    <source>
        <dbReference type="RuleBase" id="RU000436"/>
    </source>
</evidence>
<dbReference type="Bgee" id="ENSDARG00000069012">
    <property type="expression patterns" value="Expressed in intestine"/>
</dbReference>
<reference evidence="9" key="8">
    <citation type="submission" date="2015-11" db="UniProtKB">
        <authorList>
            <consortium name="Ensembl"/>
        </authorList>
    </citation>
    <scope>IDENTIFICATION</scope>
    <source>
        <strain evidence="9">Tuebingen</strain>
    </source>
</reference>
<dbReference type="GeneTree" id="ENSGT01000000214430"/>
<feature type="chain" id="PRO_5035034847" evidence="7 11">
    <location>
        <begin position="22"/>
        <end position="181"/>
    </location>
</feature>
<evidence type="ECO:0000256" key="1">
    <source>
        <dbReference type="ARBA" id="ARBA00004613"/>
    </source>
</evidence>
<evidence type="ECO:0000313" key="8">
    <source>
        <dbReference type="EMBL" id="CAM33456.1"/>
    </source>
</evidence>
<dbReference type="GO" id="GO:0005126">
    <property type="term" value="F:cytokine receptor binding"/>
    <property type="evidence" value="ECO:0007669"/>
    <property type="project" value="InterPro"/>
</dbReference>
<dbReference type="Pfam" id="PF00143">
    <property type="entry name" value="Interferon"/>
    <property type="match status" value="1"/>
</dbReference>
<dbReference type="AlphaFoldDB" id="A8E6E2"/>
<dbReference type="GO" id="GO:0005125">
    <property type="term" value="F:cytokine activity"/>
    <property type="evidence" value="ECO:0007669"/>
    <property type="project" value="UniProtKB-KW"/>
</dbReference>
<dbReference type="PaxDb" id="7955-ENSDARP00000058506"/>
<dbReference type="KEGG" id="dre:100126802"/>
<dbReference type="ZFIN" id="ZDB-GENE-071128-1">
    <property type="gene designation" value="ifnphi2"/>
</dbReference>
<dbReference type="GO" id="GO:0002312">
    <property type="term" value="P:B cell activation involved in immune response"/>
    <property type="evidence" value="ECO:0000318"/>
    <property type="project" value="GO_Central"/>
</dbReference>
<evidence type="ECO:0000313" key="10">
    <source>
        <dbReference type="Proteomes" id="UP000000437"/>
    </source>
</evidence>
<evidence type="ECO:0000313" key="11">
    <source>
        <dbReference type="RefSeq" id="NP_001104552.1"/>
    </source>
</evidence>
<evidence type="ECO:0000313" key="12">
    <source>
        <dbReference type="ZFIN" id="ZDB-GENE-071128-1"/>
    </source>
</evidence>
<comment type="subcellular location">
    <subcellularLocation>
        <location evidence="1">Secreted</location>
    </subcellularLocation>
</comment>
<dbReference type="InterPro" id="IPR000471">
    <property type="entry name" value="Interferon_alpha/beta/delta"/>
</dbReference>
<comment type="similarity">
    <text evidence="6">Belongs to the alpha/beta interferon family.</text>
</comment>
<keyword evidence="2 6" id="KW-0202">Cytokine</keyword>
<dbReference type="PDBsum" id="3PIW"/>